<protein>
    <recommendedName>
        <fullName evidence="4">Secreted protein</fullName>
    </recommendedName>
</protein>
<accession>A0A9P8UJE7</accession>
<evidence type="ECO:0008006" key="4">
    <source>
        <dbReference type="Google" id="ProtNLM"/>
    </source>
</evidence>
<dbReference type="Proteomes" id="UP000758603">
    <property type="component" value="Unassembled WGS sequence"/>
</dbReference>
<reference evidence="2" key="1">
    <citation type="journal article" date="2021" name="Nat. Commun.">
        <title>Genetic determinants of endophytism in the Arabidopsis root mycobiome.</title>
        <authorList>
            <person name="Mesny F."/>
            <person name="Miyauchi S."/>
            <person name="Thiergart T."/>
            <person name="Pickel B."/>
            <person name="Atanasova L."/>
            <person name="Karlsson M."/>
            <person name="Huettel B."/>
            <person name="Barry K.W."/>
            <person name="Haridas S."/>
            <person name="Chen C."/>
            <person name="Bauer D."/>
            <person name="Andreopoulos W."/>
            <person name="Pangilinan J."/>
            <person name="LaButti K."/>
            <person name="Riley R."/>
            <person name="Lipzen A."/>
            <person name="Clum A."/>
            <person name="Drula E."/>
            <person name="Henrissat B."/>
            <person name="Kohler A."/>
            <person name="Grigoriev I.V."/>
            <person name="Martin F.M."/>
            <person name="Hacquard S."/>
        </authorList>
    </citation>
    <scope>NUCLEOTIDE SEQUENCE</scope>
    <source>
        <strain evidence="2">MPI-SDFR-AT-0073</strain>
    </source>
</reference>
<evidence type="ECO:0000313" key="2">
    <source>
        <dbReference type="EMBL" id="KAH6653196.1"/>
    </source>
</evidence>
<sequence length="107" mass="11480">MIIIVSSCCCSSLAMSCYLLTVHSHIEERYEPGGAEADTNQRDTQGIALENFDALCQIETSGCESAPPFGSTGRRLASLRSSTTGFSKGARRAITNSLTLLPKFSSR</sequence>
<name>A0A9P8UJE7_9PEZI</name>
<evidence type="ECO:0000256" key="1">
    <source>
        <dbReference type="SAM" id="SignalP"/>
    </source>
</evidence>
<keyword evidence="3" id="KW-1185">Reference proteome</keyword>
<dbReference type="RefSeq" id="XP_045957473.1">
    <property type="nucleotide sequence ID" value="XM_046096144.1"/>
</dbReference>
<dbReference type="GeneID" id="70125037"/>
<proteinExistence type="predicted"/>
<dbReference type="EMBL" id="JAGPXC010000005">
    <property type="protein sequence ID" value="KAH6653196.1"/>
    <property type="molecule type" value="Genomic_DNA"/>
</dbReference>
<dbReference type="AlphaFoldDB" id="A0A9P8UJE7"/>
<keyword evidence="1" id="KW-0732">Signal</keyword>
<evidence type="ECO:0000313" key="3">
    <source>
        <dbReference type="Proteomes" id="UP000758603"/>
    </source>
</evidence>
<feature type="chain" id="PRO_5040305730" description="Secreted protein" evidence="1">
    <location>
        <begin position="17"/>
        <end position="107"/>
    </location>
</feature>
<gene>
    <name evidence="2" type="ORF">BKA67DRAFT_311383</name>
</gene>
<feature type="signal peptide" evidence="1">
    <location>
        <begin position="1"/>
        <end position="16"/>
    </location>
</feature>
<organism evidence="2 3">
    <name type="scientific">Truncatella angustata</name>
    <dbReference type="NCBI Taxonomy" id="152316"/>
    <lineage>
        <taxon>Eukaryota</taxon>
        <taxon>Fungi</taxon>
        <taxon>Dikarya</taxon>
        <taxon>Ascomycota</taxon>
        <taxon>Pezizomycotina</taxon>
        <taxon>Sordariomycetes</taxon>
        <taxon>Xylariomycetidae</taxon>
        <taxon>Amphisphaeriales</taxon>
        <taxon>Sporocadaceae</taxon>
        <taxon>Truncatella</taxon>
    </lineage>
</organism>
<comment type="caution">
    <text evidence="2">The sequence shown here is derived from an EMBL/GenBank/DDBJ whole genome shotgun (WGS) entry which is preliminary data.</text>
</comment>